<dbReference type="GO" id="GO:0005737">
    <property type="term" value="C:cytoplasm"/>
    <property type="evidence" value="ECO:0007669"/>
    <property type="project" value="TreeGrafter"/>
</dbReference>
<dbReference type="Pfam" id="PF10405">
    <property type="entry name" value="BHD_3"/>
    <property type="match status" value="1"/>
</dbReference>
<dbReference type="Proteomes" id="UP000664859">
    <property type="component" value="Unassembled WGS sequence"/>
</dbReference>
<dbReference type="GO" id="GO:0071942">
    <property type="term" value="C:XPC complex"/>
    <property type="evidence" value="ECO:0007669"/>
    <property type="project" value="TreeGrafter"/>
</dbReference>
<dbReference type="SMART" id="SM01032">
    <property type="entry name" value="BHD_3"/>
    <property type="match status" value="1"/>
</dbReference>
<keyword evidence="3" id="KW-1185">Reference proteome</keyword>
<dbReference type="InterPro" id="IPR042488">
    <property type="entry name" value="Rad4_BHD3_sf"/>
</dbReference>
<dbReference type="AlphaFoldDB" id="A0A835ZF75"/>
<feature type="domain" description="Rad4 beta-hairpin" evidence="1">
    <location>
        <begin position="23"/>
        <end position="104"/>
    </location>
</feature>
<proteinExistence type="predicted"/>
<dbReference type="InterPro" id="IPR004583">
    <property type="entry name" value="DNA_repair_Rad4"/>
</dbReference>
<dbReference type="OrthoDB" id="300780at2759"/>
<dbReference type="InterPro" id="IPR018328">
    <property type="entry name" value="Rad4_beta-hairpin_dom3"/>
</dbReference>
<evidence type="ECO:0000259" key="1">
    <source>
        <dbReference type="SMART" id="SM01032"/>
    </source>
</evidence>
<feature type="non-terminal residue" evidence="2">
    <location>
        <position position="146"/>
    </location>
</feature>
<feature type="non-terminal residue" evidence="2">
    <location>
        <position position="1"/>
    </location>
</feature>
<dbReference type="GO" id="GO:0006289">
    <property type="term" value="P:nucleotide-excision repair"/>
    <property type="evidence" value="ECO:0007669"/>
    <property type="project" value="InterPro"/>
</dbReference>
<protein>
    <recommendedName>
        <fullName evidence="1">Rad4 beta-hairpin domain-containing protein</fullName>
    </recommendedName>
</protein>
<gene>
    <name evidence="2" type="ORF">JKP88DRAFT_143231</name>
</gene>
<dbReference type="EMBL" id="JAFCMP010000037">
    <property type="protein sequence ID" value="KAG5190205.1"/>
    <property type="molecule type" value="Genomic_DNA"/>
</dbReference>
<dbReference type="GO" id="GO:0006298">
    <property type="term" value="P:mismatch repair"/>
    <property type="evidence" value="ECO:0007669"/>
    <property type="project" value="TreeGrafter"/>
</dbReference>
<evidence type="ECO:0000313" key="2">
    <source>
        <dbReference type="EMBL" id="KAG5190205.1"/>
    </source>
</evidence>
<dbReference type="GO" id="GO:0003684">
    <property type="term" value="F:damaged DNA binding"/>
    <property type="evidence" value="ECO:0007669"/>
    <property type="project" value="InterPro"/>
</dbReference>
<organism evidence="2 3">
    <name type="scientific">Tribonema minus</name>
    <dbReference type="NCBI Taxonomy" id="303371"/>
    <lineage>
        <taxon>Eukaryota</taxon>
        <taxon>Sar</taxon>
        <taxon>Stramenopiles</taxon>
        <taxon>Ochrophyta</taxon>
        <taxon>PX clade</taxon>
        <taxon>Xanthophyceae</taxon>
        <taxon>Tribonematales</taxon>
        <taxon>Tribonemataceae</taxon>
        <taxon>Tribonema</taxon>
    </lineage>
</organism>
<name>A0A835ZF75_9STRA</name>
<dbReference type="PANTHER" id="PTHR12135:SF0">
    <property type="entry name" value="DNA REPAIR PROTEIN COMPLEMENTING XP-C CELLS"/>
    <property type="match status" value="1"/>
</dbReference>
<dbReference type="Gene3D" id="3.30.70.2460">
    <property type="entry name" value="Rad4, beta-hairpin domain BHD3"/>
    <property type="match status" value="1"/>
</dbReference>
<evidence type="ECO:0000313" key="3">
    <source>
        <dbReference type="Proteomes" id="UP000664859"/>
    </source>
</evidence>
<accession>A0A835ZF75</accession>
<comment type="caution">
    <text evidence="2">The sequence shown here is derived from an EMBL/GenBank/DDBJ whole genome shotgun (WGS) entry which is preliminary data.</text>
</comment>
<reference evidence="2" key="1">
    <citation type="submission" date="2021-02" db="EMBL/GenBank/DDBJ databases">
        <title>First Annotated Genome of the Yellow-green Alga Tribonema minus.</title>
        <authorList>
            <person name="Mahan K.M."/>
        </authorList>
    </citation>
    <scope>NUCLEOTIDE SEQUENCE</scope>
    <source>
        <strain evidence="2">UTEX B ZZ1240</strain>
    </source>
</reference>
<dbReference type="PANTHER" id="PTHR12135">
    <property type="entry name" value="DNA REPAIR PROTEIN XP-C / RAD4"/>
    <property type="match status" value="1"/>
</dbReference>
<sequence>DVPLYGHWQTEPYRPPPAVNGVIPRNPEYGTVDLWNGDRNLLPAGTVYLNPQEGASHVAAAARALGVDCAPAKVGFAFKSGRGVPQMQGFVVCQEHAVAVMAAAEALAEDARGKAQARREKAVLKRWKRLLQHLLKRMRLRQQYGH</sequence>
<dbReference type="GO" id="GO:0003697">
    <property type="term" value="F:single-stranded DNA binding"/>
    <property type="evidence" value="ECO:0007669"/>
    <property type="project" value="TreeGrafter"/>
</dbReference>
<dbReference type="GO" id="GO:0000111">
    <property type="term" value="C:nucleotide-excision repair factor 2 complex"/>
    <property type="evidence" value="ECO:0007669"/>
    <property type="project" value="TreeGrafter"/>
</dbReference>